<dbReference type="AlphaFoldDB" id="A0A5N6MXD1"/>
<evidence type="ECO:0000313" key="3">
    <source>
        <dbReference type="EMBL" id="KAD4178871.1"/>
    </source>
</evidence>
<accession>A0A5N6MXD1</accession>
<protein>
    <recommendedName>
        <fullName evidence="2">Bifunctional inhibitor/plant lipid transfer protein/seed storage helical domain-containing protein</fullName>
    </recommendedName>
</protein>
<feature type="domain" description="Bifunctional inhibitor/plant lipid transfer protein/seed storage helical" evidence="2">
    <location>
        <begin position="16"/>
        <end position="98"/>
    </location>
</feature>
<feature type="signal peptide" evidence="1">
    <location>
        <begin position="1"/>
        <end position="22"/>
    </location>
</feature>
<proteinExistence type="predicted"/>
<dbReference type="PANTHER" id="PTHR33286:SF54">
    <property type="entry name" value="BIFUNCTIONAL INHIBITOR_LIPID-TRANSFER PROTEIN_SEED STORAGE 2S ALBUMIN SUPERFAMILY PROTEIN"/>
    <property type="match status" value="1"/>
</dbReference>
<dbReference type="InterPro" id="IPR036312">
    <property type="entry name" value="Bifun_inhib/LTP/seed_sf"/>
</dbReference>
<dbReference type="CDD" id="cd04660">
    <property type="entry name" value="nsLTP_like"/>
    <property type="match status" value="1"/>
</dbReference>
<gene>
    <name evidence="3" type="ORF">E3N88_27462</name>
</gene>
<dbReference type="EMBL" id="SZYD01000014">
    <property type="protein sequence ID" value="KAD4178871.1"/>
    <property type="molecule type" value="Genomic_DNA"/>
</dbReference>
<comment type="caution">
    <text evidence="3">The sequence shown here is derived from an EMBL/GenBank/DDBJ whole genome shotgun (WGS) entry which is preliminary data.</text>
</comment>
<dbReference type="Pfam" id="PF14368">
    <property type="entry name" value="LTP_2"/>
    <property type="match status" value="1"/>
</dbReference>
<dbReference type="SUPFAM" id="SSF47699">
    <property type="entry name" value="Bifunctional inhibitor/lipid-transfer protein/seed storage 2S albumin"/>
    <property type="match status" value="1"/>
</dbReference>
<keyword evidence="4" id="KW-1185">Reference proteome</keyword>
<organism evidence="3 4">
    <name type="scientific">Mikania micrantha</name>
    <name type="common">bitter vine</name>
    <dbReference type="NCBI Taxonomy" id="192012"/>
    <lineage>
        <taxon>Eukaryota</taxon>
        <taxon>Viridiplantae</taxon>
        <taxon>Streptophyta</taxon>
        <taxon>Embryophyta</taxon>
        <taxon>Tracheophyta</taxon>
        <taxon>Spermatophyta</taxon>
        <taxon>Magnoliopsida</taxon>
        <taxon>eudicotyledons</taxon>
        <taxon>Gunneridae</taxon>
        <taxon>Pentapetalae</taxon>
        <taxon>asterids</taxon>
        <taxon>campanulids</taxon>
        <taxon>Asterales</taxon>
        <taxon>Asteraceae</taxon>
        <taxon>Asteroideae</taxon>
        <taxon>Heliantheae alliance</taxon>
        <taxon>Eupatorieae</taxon>
        <taxon>Mikania</taxon>
    </lineage>
</organism>
<dbReference type="PANTHER" id="PTHR33286">
    <property type="entry name" value="BIFUNCTIONAL INHIBITOR/LIPID-TRANSFER PROTEIN/SEED STORAGE 2S ALBUMIN SUPERFAMILY PROTEIN"/>
    <property type="match status" value="1"/>
</dbReference>
<evidence type="ECO:0000313" key="4">
    <source>
        <dbReference type="Proteomes" id="UP000326396"/>
    </source>
</evidence>
<evidence type="ECO:0000259" key="2">
    <source>
        <dbReference type="Pfam" id="PF14368"/>
    </source>
</evidence>
<name>A0A5N6MXD1_9ASTR</name>
<reference evidence="3 4" key="1">
    <citation type="submission" date="2019-05" db="EMBL/GenBank/DDBJ databases">
        <title>Mikania micrantha, genome provides insights into the molecular mechanism of rapid growth.</title>
        <authorList>
            <person name="Liu B."/>
        </authorList>
    </citation>
    <scope>NUCLEOTIDE SEQUENCE [LARGE SCALE GENOMIC DNA]</scope>
    <source>
        <strain evidence="3">NLD-2019</strain>
        <tissue evidence="3">Leaf</tissue>
    </source>
</reference>
<dbReference type="OrthoDB" id="653734at2759"/>
<sequence>MVRFMFFVIFVCSFGGNKMASAQCAGDMQALMEQCARYVQKSGPMVQPSLACCGVVKNVDLACVCNHITTEVEGVISMEKAAFIAQSCGKPLARGTHCGNVPSAQPLDRTLVPSSPMASSSPELVASSCSGRQKEMGMISLVDVVDSGEGNRG</sequence>
<dbReference type="Gene3D" id="1.10.110.10">
    <property type="entry name" value="Plant lipid-transfer and hydrophobic proteins"/>
    <property type="match status" value="1"/>
</dbReference>
<evidence type="ECO:0000256" key="1">
    <source>
        <dbReference type="SAM" id="SignalP"/>
    </source>
</evidence>
<keyword evidence="1" id="KW-0732">Signal</keyword>
<dbReference type="InterPro" id="IPR044741">
    <property type="entry name" value="NsLTP-like"/>
</dbReference>
<feature type="chain" id="PRO_5024335145" description="Bifunctional inhibitor/plant lipid transfer protein/seed storage helical domain-containing protein" evidence="1">
    <location>
        <begin position="23"/>
        <end position="153"/>
    </location>
</feature>
<dbReference type="InterPro" id="IPR016140">
    <property type="entry name" value="Bifunc_inhib/LTP/seed_store"/>
</dbReference>
<dbReference type="Proteomes" id="UP000326396">
    <property type="component" value="Linkage Group LG4"/>
</dbReference>